<dbReference type="AlphaFoldDB" id="A0A6J4MNK5"/>
<gene>
    <name evidence="1" type="ORF">AVDCRST_MAG68-5035</name>
</gene>
<evidence type="ECO:0000313" key="1">
    <source>
        <dbReference type="EMBL" id="CAA9364390.1"/>
    </source>
</evidence>
<protein>
    <submittedName>
        <fullName evidence="1">Uncharacterized protein</fullName>
    </submittedName>
</protein>
<dbReference type="EMBL" id="CADCTW010000217">
    <property type="protein sequence ID" value="CAA9364390.1"/>
    <property type="molecule type" value="Genomic_DNA"/>
</dbReference>
<sequence length="99" mass="10767">MARYSRDGADFGAILRMPGVRAAVIDVTEQVGARARSFAPVDDGDYLRGIETTLIERGGNDRDRPEGRVTATAPHSAAVEWGNSRSRGRHVLARALYGR</sequence>
<proteinExistence type="predicted"/>
<accession>A0A6J4MNK5</accession>
<reference evidence="1" key="1">
    <citation type="submission" date="2020-02" db="EMBL/GenBank/DDBJ databases">
        <authorList>
            <person name="Meier V. D."/>
        </authorList>
    </citation>
    <scope>NUCLEOTIDE SEQUENCE</scope>
    <source>
        <strain evidence="1">AVDCRST_MAG68</strain>
    </source>
</reference>
<organism evidence="1">
    <name type="scientific">uncultured Gemmatimonadota bacterium</name>
    <dbReference type="NCBI Taxonomy" id="203437"/>
    <lineage>
        <taxon>Bacteria</taxon>
        <taxon>Pseudomonadati</taxon>
        <taxon>Gemmatimonadota</taxon>
        <taxon>environmental samples</taxon>
    </lineage>
</organism>
<name>A0A6J4MNK5_9BACT</name>